<dbReference type="InterPro" id="IPR033246">
    <property type="entry name" value="BIN4"/>
</dbReference>
<proteinExistence type="predicted"/>
<evidence type="ECO:0000313" key="3">
    <source>
        <dbReference type="Proteomes" id="UP001630127"/>
    </source>
</evidence>
<feature type="compositionally biased region" description="Basic and acidic residues" evidence="1">
    <location>
        <begin position="97"/>
        <end position="112"/>
    </location>
</feature>
<name>A0ABD2ZYH0_9GENT</name>
<dbReference type="PANTHER" id="PTHR34810">
    <property type="entry name" value="DNA-BINDING PROTEIN BIN4"/>
    <property type="match status" value="1"/>
</dbReference>
<dbReference type="AlphaFoldDB" id="A0ABD2ZYH0"/>
<feature type="compositionally biased region" description="Basic and acidic residues" evidence="1">
    <location>
        <begin position="154"/>
        <end position="173"/>
    </location>
</feature>
<feature type="compositionally biased region" description="Basic and acidic residues" evidence="1">
    <location>
        <begin position="49"/>
        <end position="68"/>
    </location>
</feature>
<accession>A0ABD2ZYH0</accession>
<dbReference type="Proteomes" id="UP001630127">
    <property type="component" value="Unassembled WGS sequence"/>
</dbReference>
<evidence type="ECO:0008006" key="4">
    <source>
        <dbReference type="Google" id="ProtNLM"/>
    </source>
</evidence>
<dbReference type="PANTHER" id="PTHR34810:SF1">
    <property type="entry name" value="DNA-BINDING PROTEIN BIN4"/>
    <property type="match status" value="1"/>
</dbReference>
<feature type="region of interest" description="Disordered" evidence="1">
    <location>
        <begin position="1"/>
        <end position="22"/>
    </location>
</feature>
<gene>
    <name evidence="2" type="ORF">ACH5RR_017338</name>
</gene>
<feature type="compositionally biased region" description="Basic residues" evidence="1">
    <location>
        <begin position="346"/>
        <end position="370"/>
    </location>
</feature>
<sequence length="370" mass="40547">MSNGSSSREDSPDWLRSFQAPTRSVVTLSSGSLFPLSDDEDEINLSKLFQKEKSDSQVRGDTQADKALKPKGRTKTQKAEQSPARKRTRKGDNQSAKGEKRAEEREAGESASEKPILLSEPVDSVWTLSSDSDSFPDSKPEDFTAKTPTKKLKRESDKPPKSEKVNVHKNRETTGDMDVEENLSEKCSALNVSSRLPLVLVDKVQRSKALVECEGDSIDLSGDVGAVGRVVISDDSSGNHEMLLDLKGTIYRTSILPSRTFCVVSFGQSEAKIEAIMNDFIQLKPQANVYEAETMVEGTLDGFLFDSEDEVDNLPKALTNQGDVAEEQSKGKTKQKAEKASGALQKKTKTAGGKKVKKKSQAPKKSRTKK</sequence>
<feature type="compositionally biased region" description="Basic and acidic residues" evidence="1">
    <location>
        <begin position="327"/>
        <end position="339"/>
    </location>
</feature>
<comment type="caution">
    <text evidence="2">The sequence shown here is derived from an EMBL/GenBank/DDBJ whole genome shotgun (WGS) entry which is preliminary data.</text>
</comment>
<protein>
    <recommendedName>
        <fullName evidence="4">DNA-binding protein BIN4</fullName>
    </recommendedName>
</protein>
<keyword evidence="3" id="KW-1185">Reference proteome</keyword>
<feature type="region of interest" description="Disordered" evidence="1">
    <location>
        <begin position="47"/>
        <end position="173"/>
    </location>
</feature>
<evidence type="ECO:0000313" key="2">
    <source>
        <dbReference type="EMBL" id="KAL3524504.1"/>
    </source>
</evidence>
<reference evidence="2 3" key="1">
    <citation type="submission" date="2024-11" db="EMBL/GenBank/DDBJ databases">
        <title>A near-complete genome assembly of Cinchona calisaya.</title>
        <authorList>
            <person name="Lian D.C."/>
            <person name="Zhao X.W."/>
            <person name="Wei L."/>
        </authorList>
    </citation>
    <scope>NUCLEOTIDE SEQUENCE [LARGE SCALE GENOMIC DNA]</scope>
    <source>
        <tissue evidence="2">Nenye</tissue>
    </source>
</reference>
<dbReference type="EMBL" id="JBJUIK010000007">
    <property type="protein sequence ID" value="KAL3524504.1"/>
    <property type="molecule type" value="Genomic_DNA"/>
</dbReference>
<organism evidence="2 3">
    <name type="scientific">Cinchona calisaya</name>
    <dbReference type="NCBI Taxonomy" id="153742"/>
    <lineage>
        <taxon>Eukaryota</taxon>
        <taxon>Viridiplantae</taxon>
        <taxon>Streptophyta</taxon>
        <taxon>Embryophyta</taxon>
        <taxon>Tracheophyta</taxon>
        <taxon>Spermatophyta</taxon>
        <taxon>Magnoliopsida</taxon>
        <taxon>eudicotyledons</taxon>
        <taxon>Gunneridae</taxon>
        <taxon>Pentapetalae</taxon>
        <taxon>asterids</taxon>
        <taxon>lamiids</taxon>
        <taxon>Gentianales</taxon>
        <taxon>Rubiaceae</taxon>
        <taxon>Cinchonoideae</taxon>
        <taxon>Cinchoneae</taxon>
        <taxon>Cinchona</taxon>
    </lineage>
</organism>
<feature type="region of interest" description="Disordered" evidence="1">
    <location>
        <begin position="319"/>
        <end position="370"/>
    </location>
</feature>
<evidence type="ECO:0000256" key="1">
    <source>
        <dbReference type="SAM" id="MobiDB-lite"/>
    </source>
</evidence>